<dbReference type="Proteomes" id="UP000320390">
    <property type="component" value="Chromosome"/>
</dbReference>
<evidence type="ECO:0000313" key="3">
    <source>
        <dbReference type="EMBL" id="QDV07086.1"/>
    </source>
</evidence>
<dbReference type="GO" id="GO:0016491">
    <property type="term" value="F:oxidoreductase activity"/>
    <property type="evidence" value="ECO:0007669"/>
    <property type="project" value="InterPro"/>
</dbReference>
<reference evidence="3 4" key="1">
    <citation type="submission" date="2019-02" db="EMBL/GenBank/DDBJ databases">
        <title>Deep-cultivation of Planctomycetes and their phenomic and genomic characterization uncovers novel biology.</title>
        <authorList>
            <person name="Wiegand S."/>
            <person name="Jogler M."/>
            <person name="Boedeker C."/>
            <person name="Pinto D."/>
            <person name="Vollmers J."/>
            <person name="Rivas-Marin E."/>
            <person name="Kohn T."/>
            <person name="Peeters S.H."/>
            <person name="Heuer A."/>
            <person name="Rast P."/>
            <person name="Oberbeckmann S."/>
            <person name="Bunk B."/>
            <person name="Jeske O."/>
            <person name="Meyerdierks A."/>
            <person name="Storesund J.E."/>
            <person name="Kallscheuer N."/>
            <person name="Luecker S."/>
            <person name="Lage O.M."/>
            <person name="Pohl T."/>
            <person name="Merkel B.J."/>
            <person name="Hornburger P."/>
            <person name="Mueller R.-W."/>
            <person name="Bruemmer F."/>
            <person name="Labrenz M."/>
            <person name="Spormann A.M."/>
            <person name="Op den Camp H."/>
            <person name="Overmann J."/>
            <person name="Amann R."/>
            <person name="Jetten M.S.M."/>
            <person name="Mascher T."/>
            <person name="Medema M.H."/>
            <person name="Devos D.P."/>
            <person name="Kaster A.-K."/>
            <person name="Ovreas L."/>
            <person name="Rohde M."/>
            <person name="Galperin M.Y."/>
            <person name="Jogler C."/>
        </authorList>
    </citation>
    <scope>NUCLEOTIDE SEQUENCE [LARGE SCALE GENOMIC DNA]</scope>
    <source>
        <strain evidence="3 4">Poly30</strain>
    </source>
</reference>
<feature type="region of interest" description="Disordered" evidence="1">
    <location>
        <begin position="357"/>
        <end position="378"/>
    </location>
</feature>
<gene>
    <name evidence="3" type="ORF">Poly30_26050</name>
</gene>
<accession>A0A518ESM1</accession>
<dbReference type="PANTHER" id="PTHR43755">
    <property type="match status" value="1"/>
</dbReference>
<dbReference type="InterPro" id="IPR052541">
    <property type="entry name" value="SQRD"/>
</dbReference>
<evidence type="ECO:0000259" key="2">
    <source>
        <dbReference type="Pfam" id="PF07992"/>
    </source>
</evidence>
<evidence type="ECO:0000313" key="4">
    <source>
        <dbReference type="Proteomes" id="UP000320390"/>
    </source>
</evidence>
<keyword evidence="4" id="KW-1185">Reference proteome</keyword>
<dbReference type="InterPro" id="IPR023753">
    <property type="entry name" value="FAD/NAD-binding_dom"/>
</dbReference>
<proteinExistence type="predicted"/>
<dbReference type="PANTHER" id="PTHR43755:SF1">
    <property type="entry name" value="FAD-DEPENDENT PYRIDINE NUCLEOTIDE-DISULPHIDE OXIDOREDUCTASE"/>
    <property type="match status" value="1"/>
</dbReference>
<name>A0A518ESM1_9BACT</name>
<feature type="domain" description="FAD/NAD(P)-binding" evidence="2">
    <location>
        <begin position="3"/>
        <end position="154"/>
    </location>
</feature>
<dbReference type="InterPro" id="IPR036188">
    <property type="entry name" value="FAD/NAD-bd_sf"/>
</dbReference>
<dbReference type="Pfam" id="PF07992">
    <property type="entry name" value="Pyr_redox_2"/>
    <property type="match status" value="1"/>
</dbReference>
<dbReference type="EMBL" id="CP036434">
    <property type="protein sequence ID" value="QDV07086.1"/>
    <property type="molecule type" value="Genomic_DNA"/>
</dbReference>
<dbReference type="Gene3D" id="3.50.50.100">
    <property type="match status" value="1"/>
</dbReference>
<protein>
    <submittedName>
        <fullName evidence="3">Pyridine nucleotide-disulfide oxidoreductase</fullName>
    </submittedName>
</protein>
<dbReference type="OrthoDB" id="9781621at2"/>
<dbReference type="AlphaFoldDB" id="A0A518ESM1"/>
<dbReference type="RefSeq" id="WP_145197843.1">
    <property type="nucleotide sequence ID" value="NZ_CP036434.1"/>
</dbReference>
<evidence type="ECO:0000256" key="1">
    <source>
        <dbReference type="SAM" id="MobiDB-lite"/>
    </source>
</evidence>
<organism evidence="3 4">
    <name type="scientific">Saltatorellus ferox</name>
    <dbReference type="NCBI Taxonomy" id="2528018"/>
    <lineage>
        <taxon>Bacteria</taxon>
        <taxon>Pseudomonadati</taxon>
        <taxon>Planctomycetota</taxon>
        <taxon>Planctomycetia</taxon>
        <taxon>Planctomycetia incertae sedis</taxon>
        <taxon>Saltatorellus</taxon>
    </lineage>
</organism>
<dbReference type="SUPFAM" id="SSF51905">
    <property type="entry name" value="FAD/NAD(P)-binding domain"/>
    <property type="match status" value="2"/>
</dbReference>
<feature type="compositionally biased region" description="Polar residues" evidence="1">
    <location>
        <begin position="358"/>
        <end position="369"/>
    </location>
</feature>
<sequence length="485" mass="52967">MARVVILGAGVSGHTAASFARRWLGPEHSVTVVSPKPTYNWIPSNIWVGIGLMPERKVVFDLAPIYAKAGIEFHQAAAVSIHPEGRAEDRSPFVTIESTEAATKGKTQDLRYDYLINATGPKLKFEATPGLGPHGGHSLSVCTESHATEAAKALDVCTERMRRGERQRFLIGTGHGSCTCQGAAFEYAVNLEFELRKRKVRDKAEIVWISNEYELGDFGMGGLHLKRGGYVTPSKIFTESLFAERGLEWITRAHVQEVQPGRAFYETLDGGQHQIDFDFAMLLPPFSGVPLKAFDRAGEDISDRLFAKNGFMKVDADYSGKPFEKWKASDWPRTYQSPAFDNVYAVGIAFAPPHAISQPRTSARGTSISPTPPRTGQPSAMIGKVVAGTIVDRIQGKSVAPRAASMAEMGAACVASAGANPFTGTAASMVVYPIVPDFERFPQTGRDTNLTYGEIGLAGHWIKILLHHMFLHKAKLRPGWQLVPE</sequence>